<protein>
    <submittedName>
        <fullName evidence="9">Amino acid permease</fullName>
    </submittedName>
</protein>
<dbReference type="GO" id="GO:0003333">
    <property type="term" value="P:amino acid transmembrane transport"/>
    <property type="evidence" value="ECO:0007669"/>
    <property type="project" value="InterPro"/>
</dbReference>
<feature type="transmembrane region" description="Helical" evidence="8">
    <location>
        <begin position="25"/>
        <end position="47"/>
    </location>
</feature>
<feature type="transmembrane region" description="Helical" evidence="8">
    <location>
        <begin position="192"/>
        <end position="212"/>
    </location>
</feature>
<gene>
    <name evidence="9" type="ORF">FB468_2285</name>
</gene>
<evidence type="ECO:0000256" key="5">
    <source>
        <dbReference type="ARBA" id="ARBA00022692"/>
    </source>
</evidence>
<dbReference type="InterPro" id="IPR018227">
    <property type="entry name" value="Amino_acid_transport_2"/>
</dbReference>
<keyword evidence="7 8" id="KW-0472">Membrane</keyword>
<feature type="transmembrane region" description="Helical" evidence="8">
    <location>
        <begin position="385"/>
        <end position="409"/>
    </location>
</feature>
<evidence type="ECO:0000256" key="7">
    <source>
        <dbReference type="ARBA" id="ARBA00023136"/>
    </source>
</evidence>
<keyword evidence="2" id="KW-0813">Transport</keyword>
<feature type="transmembrane region" description="Helical" evidence="8">
    <location>
        <begin position="344"/>
        <end position="364"/>
    </location>
</feature>
<sequence length="414" mass="43326">MTTATQSGAGAQTATAKPHSTAITFWQGVAIIFGANIGAGILALPYGARSGGFPALLVALIVAGFLTTASMLYVAEVALRTKEPLQLAGLAKKYLGNVGSWLVFAGVAVNGLGALIAYTSGSGRILSELLGLPEAVGSLIFFIPGVLVVWFGLQATGRSEQAITIAMLVLILVLCGWTFFGPGIDIANVTYVQPFFIIPIVNLAVFAFIAQYTVPELARGLAETNPRALPRAIVVGMCATGFLLALVPLAALGMMGREGITEVVTVAWGQELGSAAYYLANIFAVLAMMTSFWAIALTLMTNIFDRFKWPSEGAPGYRVAAIAIVAIPAFLIGVFKLAGFVSALGYAGGFAGAIMSIVPVLMLHRARKHGDQEPAWKAGWVSHPIIQGLLILVFGLAFVYSLVSAFGLVPDGWA</sequence>
<evidence type="ECO:0000256" key="4">
    <source>
        <dbReference type="ARBA" id="ARBA00022519"/>
    </source>
</evidence>
<keyword evidence="6 8" id="KW-1133">Transmembrane helix</keyword>
<evidence type="ECO:0000256" key="2">
    <source>
        <dbReference type="ARBA" id="ARBA00022448"/>
    </source>
</evidence>
<feature type="transmembrane region" description="Helical" evidence="8">
    <location>
        <begin position="130"/>
        <end position="150"/>
    </location>
</feature>
<feature type="transmembrane region" description="Helical" evidence="8">
    <location>
        <begin position="319"/>
        <end position="338"/>
    </location>
</feature>
<dbReference type="RefSeq" id="WP_141887445.1">
    <property type="nucleotide sequence ID" value="NZ_BAAAUY010000011.1"/>
</dbReference>
<feature type="transmembrane region" description="Helical" evidence="8">
    <location>
        <begin position="275"/>
        <end position="299"/>
    </location>
</feature>
<evidence type="ECO:0000256" key="6">
    <source>
        <dbReference type="ARBA" id="ARBA00022989"/>
    </source>
</evidence>
<feature type="transmembrane region" description="Helical" evidence="8">
    <location>
        <begin position="233"/>
        <end position="255"/>
    </location>
</feature>
<evidence type="ECO:0000313" key="9">
    <source>
        <dbReference type="EMBL" id="TQL44234.1"/>
    </source>
</evidence>
<dbReference type="PANTHER" id="PTHR32195:SF26">
    <property type="entry name" value="TRYPTOPHAN OR TYROSINE TRANSPORTER PROTEIN"/>
    <property type="match status" value="1"/>
</dbReference>
<dbReference type="Gene3D" id="1.20.1740.10">
    <property type="entry name" value="Amino acid/polyamine transporter I"/>
    <property type="match status" value="1"/>
</dbReference>
<keyword evidence="4" id="KW-0997">Cell inner membrane</keyword>
<evidence type="ECO:0000256" key="1">
    <source>
        <dbReference type="ARBA" id="ARBA00004429"/>
    </source>
</evidence>
<dbReference type="Proteomes" id="UP000319094">
    <property type="component" value="Unassembled WGS sequence"/>
</dbReference>
<dbReference type="Pfam" id="PF03222">
    <property type="entry name" value="Trp_Tyr_perm"/>
    <property type="match status" value="1"/>
</dbReference>
<organism evidence="9 10">
    <name type="scientific">Leucobacter komagatae</name>
    <dbReference type="NCBI Taxonomy" id="55969"/>
    <lineage>
        <taxon>Bacteria</taxon>
        <taxon>Bacillati</taxon>
        <taxon>Actinomycetota</taxon>
        <taxon>Actinomycetes</taxon>
        <taxon>Micrococcales</taxon>
        <taxon>Microbacteriaceae</taxon>
        <taxon>Leucobacter</taxon>
    </lineage>
</organism>
<feature type="transmembrane region" description="Helical" evidence="8">
    <location>
        <begin position="94"/>
        <end position="118"/>
    </location>
</feature>
<evidence type="ECO:0000256" key="8">
    <source>
        <dbReference type="SAM" id="Phobius"/>
    </source>
</evidence>
<reference evidence="9 10" key="1">
    <citation type="submission" date="2019-06" db="EMBL/GenBank/DDBJ databases">
        <title>Sequencing the genomes of 1000 actinobacteria strains.</title>
        <authorList>
            <person name="Klenk H.-P."/>
        </authorList>
    </citation>
    <scope>NUCLEOTIDE SEQUENCE [LARGE SCALE GENOMIC DNA]</scope>
    <source>
        <strain evidence="9 10">DSM 8803</strain>
    </source>
</reference>
<dbReference type="GO" id="GO:0005886">
    <property type="term" value="C:plasma membrane"/>
    <property type="evidence" value="ECO:0007669"/>
    <property type="project" value="UniProtKB-SubCell"/>
</dbReference>
<evidence type="ECO:0000313" key="10">
    <source>
        <dbReference type="Proteomes" id="UP000319094"/>
    </source>
</evidence>
<feature type="transmembrane region" description="Helical" evidence="8">
    <location>
        <begin position="53"/>
        <end position="74"/>
    </location>
</feature>
<feature type="transmembrane region" description="Helical" evidence="8">
    <location>
        <begin position="162"/>
        <end position="180"/>
    </location>
</feature>
<dbReference type="EMBL" id="VFON01000001">
    <property type="protein sequence ID" value="TQL44234.1"/>
    <property type="molecule type" value="Genomic_DNA"/>
</dbReference>
<dbReference type="AlphaFoldDB" id="A0A542Y8B7"/>
<keyword evidence="3" id="KW-1003">Cell membrane</keyword>
<evidence type="ECO:0000256" key="3">
    <source>
        <dbReference type="ARBA" id="ARBA00022475"/>
    </source>
</evidence>
<accession>A0A542Y8B7</accession>
<keyword evidence="5 8" id="KW-0812">Transmembrane</keyword>
<dbReference type="PANTHER" id="PTHR32195">
    <property type="entry name" value="OS07G0662800 PROTEIN"/>
    <property type="match status" value="1"/>
</dbReference>
<comment type="subcellular location">
    <subcellularLocation>
        <location evidence="1">Cell inner membrane</location>
        <topology evidence="1">Multi-pass membrane protein</topology>
    </subcellularLocation>
</comment>
<comment type="caution">
    <text evidence="9">The sequence shown here is derived from an EMBL/GenBank/DDBJ whole genome shotgun (WGS) entry which is preliminary data.</text>
</comment>
<proteinExistence type="predicted"/>
<keyword evidence="10" id="KW-1185">Reference proteome</keyword>
<name>A0A542Y8B7_9MICO</name>
<dbReference type="OrthoDB" id="2781034at2"/>